<dbReference type="CDD" id="cd05401">
    <property type="entry name" value="NT_GlnE_GlnD_like"/>
    <property type="match status" value="1"/>
</dbReference>
<reference evidence="8" key="1">
    <citation type="submission" date="2016-10" db="EMBL/GenBank/DDBJ databases">
        <authorList>
            <person name="Varghese N."/>
            <person name="Submissions S."/>
        </authorList>
    </citation>
    <scope>NUCLEOTIDE SEQUENCE [LARGE SCALE GENOMIC DNA]</scope>
    <source>
        <strain evidence="8">DSM 4771</strain>
    </source>
</reference>
<sequence>MKVDLSLLEHQYPFELLSEQELRELFEDSSYEEFSTNEFIIHEDQQQSDVHMLMSGIADSIMHRSNGKQHSIRYFYPGDLIGLMVLLTSEKMRFSVRCLEPVQTLKINRSKFMKIMDNNPKFSQLVLDMLSDLTKSLYDEVKYKESDDDTENETGLFKERTKHYMEKPTFIRSSKTIADAAELLKKEEVEGLIVSDNNKNFEGMISYHEVVEAFMNGESYAVVSKYMKDENFSVSEQEFIFDALSYLKHHPATIIPVMHKDQVAGILRQSSFIQIDQSIYFDLTYRISNAKTIEELKALSPVNNKRFQRFIRSLIEDQMFAYHIAELITNYNDRIHKQIIQIVEDEMVDLGYGAPPINYCFLIMGSAGRKEQMFSTDQDNGIILADYEASIHKDKIESYFARFTKRINDMLDECGFPYCTGGIMAKERKWRKQESAWKDSVDEWLKKLDAEEIRDFTIFMDFRPVFGDYSLAYDLKKYVTGKVQNSLGLHQLLMKDTLRFRVPMQPLGRISGTGKKRLLDLKKAATMQIVNAVRIYSMKYGIETNNTVDRLKLLTEENHFHPRDAENAKLSLHRLMMLRLELNLRQLEEQRPLSNLVSLNNFNKQERRSLKEALNVAKRLQQVLELSYNRNRVM</sequence>
<keyword evidence="3" id="KW-0129">CBS domain</keyword>
<dbReference type="InterPro" id="IPR018821">
    <property type="entry name" value="DUF294_put_nucleoTrafse_sb-bd"/>
</dbReference>
<keyword evidence="8" id="KW-1185">Reference proteome</keyword>
<name>A0A1G8PVF6_9BACI</name>
<dbReference type="RefSeq" id="WP_093191018.1">
    <property type="nucleotide sequence ID" value="NZ_FNEV01000001.1"/>
</dbReference>
<keyword evidence="4" id="KW-0175">Coiled coil</keyword>
<dbReference type="CDD" id="cd02205">
    <property type="entry name" value="CBS_pair_SF"/>
    <property type="match status" value="1"/>
</dbReference>
<feature type="domain" description="Cyclic nucleotide-binding" evidence="5">
    <location>
        <begin position="13"/>
        <end position="116"/>
    </location>
</feature>
<dbReference type="InterPro" id="IPR000644">
    <property type="entry name" value="CBS_dom"/>
</dbReference>
<dbReference type="SUPFAM" id="SSF51206">
    <property type="entry name" value="cAMP-binding domain-like"/>
    <property type="match status" value="1"/>
</dbReference>
<dbReference type="CDD" id="cd00038">
    <property type="entry name" value="CAP_ED"/>
    <property type="match status" value="1"/>
</dbReference>
<dbReference type="InterPro" id="IPR018490">
    <property type="entry name" value="cNMP-bd_dom_sf"/>
</dbReference>
<dbReference type="GO" id="GO:0008773">
    <property type="term" value="F:[protein-PII] uridylyltransferase activity"/>
    <property type="evidence" value="ECO:0007669"/>
    <property type="project" value="InterPro"/>
</dbReference>
<organism evidence="7 8">
    <name type="scientific">Salimicrobium halophilum</name>
    <dbReference type="NCBI Taxonomy" id="86666"/>
    <lineage>
        <taxon>Bacteria</taxon>
        <taxon>Bacillati</taxon>
        <taxon>Bacillota</taxon>
        <taxon>Bacilli</taxon>
        <taxon>Bacillales</taxon>
        <taxon>Bacillaceae</taxon>
        <taxon>Salimicrobium</taxon>
    </lineage>
</organism>
<dbReference type="EMBL" id="FNEV01000001">
    <property type="protein sequence ID" value="SDI96484.1"/>
    <property type="molecule type" value="Genomic_DNA"/>
</dbReference>
<feature type="domain" description="CBS" evidence="6">
    <location>
        <begin position="164"/>
        <end position="222"/>
    </location>
</feature>
<dbReference type="OrthoDB" id="9810963at2"/>
<evidence type="ECO:0000259" key="5">
    <source>
        <dbReference type="PROSITE" id="PS50042"/>
    </source>
</evidence>
<dbReference type="Gene3D" id="3.10.580.10">
    <property type="entry name" value="CBS-domain"/>
    <property type="match status" value="1"/>
</dbReference>
<dbReference type="Pfam" id="PF10335">
    <property type="entry name" value="DUF294_C"/>
    <property type="match status" value="1"/>
</dbReference>
<keyword evidence="2" id="KW-0010">Activator</keyword>
<evidence type="ECO:0000256" key="2">
    <source>
        <dbReference type="ARBA" id="ARBA00023159"/>
    </source>
</evidence>
<protein>
    <submittedName>
        <fullName evidence="7">CBS domain-containing protein</fullName>
    </submittedName>
</protein>
<evidence type="ECO:0000313" key="7">
    <source>
        <dbReference type="EMBL" id="SDI96484.1"/>
    </source>
</evidence>
<dbReference type="Pfam" id="PF03445">
    <property type="entry name" value="DUF294"/>
    <property type="match status" value="1"/>
</dbReference>
<feature type="coiled-coil region" evidence="4">
    <location>
        <begin position="570"/>
        <end position="623"/>
    </location>
</feature>
<dbReference type="Pfam" id="PF00027">
    <property type="entry name" value="cNMP_binding"/>
    <property type="match status" value="1"/>
</dbReference>
<dbReference type="SMART" id="SM00100">
    <property type="entry name" value="cNMP"/>
    <property type="match status" value="1"/>
</dbReference>
<dbReference type="STRING" id="86666.SAMN04490247_0227"/>
<dbReference type="InterPro" id="IPR051462">
    <property type="entry name" value="CBS_domain-containing"/>
</dbReference>
<evidence type="ECO:0000256" key="3">
    <source>
        <dbReference type="PROSITE-ProRule" id="PRU00703"/>
    </source>
</evidence>
<evidence type="ECO:0000313" key="8">
    <source>
        <dbReference type="Proteomes" id="UP000199225"/>
    </source>
</evidence>
<evidence type="ECO:0000256" key="1">
    <source>
        <dbReference type="ARBA" id="ARBA00022737"/>
    </source>
</evidence>
<evidence type="ECO:0000256" key="4">
    <source>
        <dbReference type="SAM" id="Coils"/>
    </source>
</evidence>
<dbReference type="Proteomes" id="UP000199225">
    <property type="component" value="Unassembled WGS sequence"/>
</dbReference>
<evidence type="ECO:0000259" key="6">
    <source>
        <dbReference type="PROSITE" id="PS51371"/>
    </source>
</evidence>
<dbReference type="InterPro" id="IPR000595">
    <property type="entry name" value="cNMP-bd_dom"/>
</dbReference>
<dbReference type="PANTHER" id="PTHR48108">
    <property type="entry name" value="CBS DOMAIN-CONTAINING PROTEIN CBSX2, CHLOROPLASTIC"/>
    <property type="match status" value="1"/>
</dbReference>
<accession>A0A1G8PVF6</accession>
<dbReference type="InterPro" id="IPR005105">
    <property type="entry name" value="GlnD_Uridyltrans_N"/>
</dbReference>
<keyword evidence="1" id="KW-0677">Repeat</keyword>
<dbReference type="PANTHER" id="PTHR48108:SF26">
    <property type="entry name" value="CBS DOMAIN-CONTAINING PROTEIN DDB_G0289609"/>
    <property type="match status" value="1"/>
</dbReference>
<dbReference type="InterPro" id="IPR046342">
    <property type="entry name" value="CBS_dom_sf"/>
</dbReference>
<dbReference type="AlphaFoldDB" id="A0A1G8PVF6"/>
<dbReference type="SUPFAM" id="SSF54631">
    <property type="entry name" value="CBS-domain pair"/>
    <property type="match status" value="1"/>
</dbReference>
<dbReference type="InterPro" id="IPR014710">
    <property type="entry name" value="RmlC-like_jellyroll"/>
</dbReference>
<dbReference type="PROSITE" id="PS51371">
    <property type="entry name" value="CBS"/>
    <property type="match status" value="1"/>
</dbReference>
<dbReference type="Pfam" id="PF00571">
    <property type="entry name" value="CBS"/>
    <property type="match status" value="1"/>
</dbReference>
<dbReference type="Gene3D" id="2.60.120.10">
    <property type="entry name" value="Jelly Rolls"/>
    <property type="match status" value="1"/>
</dbReference>
<proteinExistence type="predicted"/>
<gene>
    <name evidence="7" type="ORF">SAMN04490247_0227</name>
</gene>
<dbReference type="PROSITE" id="PS50042">
    <property type="entry name" value="CNMP_BINDING_3"/>
    <property type="match status" value="1"/>
</dbReference>